<name>A0A7R7EHZ8_9FIRM</name>
<dbReference type="Pfam" id="PF00150">
    <property type="entry name" value="Cellulase"/>
    <property type="match status" value="1"/>
</dbReference>
<accession>A0A7R7EHZ8</accession>
<keyword evidence="7" id="KW-0472">Membrane</keyword>
<dbReference type="EMBL" id="AP024169">
    <property type="protein sequence ID" value="BCN29026.1"/>
    <property type="molecule type" value="Genomic_DNA"/>
</dbReference>
<evidence type="ECO:0000256" key="1">
    <source>
        <dbReference type="ARBA" id="ARBA00005641"/>
    </source>
</evidence>
<dbReference type="GO" id="GO:0005576">
    <property type="term" value="C:extracellular region"/>
    <property type="evidence" value="ECO:0007669"/>
    <property type="project" value="TreeGrafter"/>
</dbReference>
<keyword evidence="4" id="KW-0119">Carbohydrate metabolism</keyword>
<proteinExistence type="inferred from homology"/>
<evidence type="ECO:0000256" key="7">
    <source>
        <dbReference type="SAM" id="Phobius"/>
    </source>
</evidence>
<organism evidence="9 10">
    <name type="scientific">Anaeromicropila herbilytica</name>
    <dbReference type="NCBI Taxonomy" id="2785025"/>
    <lineage>
        <taxon>Bacteria</taxon>
        <taxon>Bacillati</taxon>
        <taxon>Bacillota</taxon>
        <taxon>Clostridia</taxon>
        <taxon>Lachnospirales</taxon>
        <taxon>Lachnospiraceae</taxon>
        <taxon>Anaeromicropila</taxon>
    </lineage>
</organism>
<evidence type="ECO:0000313" key="10">
    <source>
        <dbReference type="Proteomes" id="UP000595897"/>
    </source>
</evidence>
<dbReference type="RefSeq" id="WP_271714325.1">
    <property type="nucleotide sequence ID" value="NZ_AP024169.1"/>
</dbReference>
<reference evidence="9 10" key="1">
    <citation type="submission" date="2020-11" db="EMBL/GenBank/DDBJ databases">
        <title>Draft genome sequencing of a Lachnospiraceae strain isolated from anoxic soil subjected to BSD treatment.</title>
        <authorList>
            <person name="Uek A."/>
            <person name="Tonouchi A."/>
        </authorList>
    </citation>
    <scope>NUCLEOTIDE SEQUENCE [LARGE SCALE GENOMIC DNA]</scope>
    <source>
        <strain evidence="9 10">TB5</strain>
    </source>
</reference>
<keyword evidence="5" id="KW-0326">Glycosidase</keyword>
<dbReference type="Gene3D" id="3.20.20.80">
    <property type="entry name" value="Glycosidases"/>
    <property type="match status" value="1"/>
</dbReference>
<evidence type="ECO:0000256" key="5">
    <source>
        <dbReference type="ARBA" id="ARBA00023295"/>
    </source>
</evidence>
<keyword evidence="7" id="KW-0812">Transmembrane</keyword>
<evidence type="ECO:0000256" key="6">
    <source>
        <dbReference type="ARBA" id="ARBA00023326"/>
    </source>
</evidence>
<dbReference type="InterPro" id="IPR017853">
    <property type="entry name" value="GH"/>
</dbReference>
<evidence type="ECO:0000256" key="2">
    <source>
        <dbReference type="ARBA" id="ARBA00022801"/>
    </source>
</evidence>
<evidence type="ECO:0000256" key="4">
    <source>
        <dbReference type="ARBA" id="ARBA00023277"/>
    </source>
</evidence>
<dbReference type="PANTHER" id="PTHR31297">
    <property type="entry name" value="GLUCAN ENDO-1,6-BETA-GLUCOSIDASE B"/>
    <property type="match status" value="1"/>
</dbReference>
<sequence length="806" mass="93415">MRRIKIKKIVIVSILSFFMIMGIVYYITKHNEMDYDTAQVEHEMIDREANQVDVSSYKKDITLISKSETISNQVPTIKDSENAYEVISTLDQKDSWFYENFENTKESQMGGNVYLSLKYYLQIQNAIIRVNVNDNSYRMIINEYNEDYKNIGYVDLCNGDIYHEMDSAKYITISIYNLNNGRSIEKSKSEIKKDLKNGLSFSLSRIEDLAKLSTEKEQLTGEVNIESLSNYYNYRKGWYQSWGGTYEYSEGSMCTRNFYKVDGKPYIYNVNDSRITLEITEYDKNGKWVKYNNSLINGGTFKKQPKTSYIGIAIRSRKWGANIDSIFQNGLRIDLARKSHMTNTNTCNFDDVDFEDTNLWKPGAYLYETGEYIIEDNKICYNTFCKIGSEDYTVNLPNGYLKMSILELNKDGKVLRNSELQSGQKWKKLNKTDKIALTVYGYNKKYSVSELKELVSEYSGFGLKLYERYTHSTQMNELTASQFVNMINVGWNLGNSLDSKSEKRNVPANLKQELNWGNPYITEGLINYVAKAGFNTIRIPVTWYYNTYEDQNGNLVINEEWLNRIQDVVDYAIKNNMYVILNTHHEQPIIYTGTDDKTIIKVLNNAKELWTQIAERFKTYDEHLIFEAYNEVDNIEKSWNYSDKAAAQMNQLNQVFVDTVRGTGGNNGNRILVVPTLLDGTDSNFYAAFNMPKDIVTDKIAVEVHFYTKEYNQDIENNFIGMSIFSKSINAPIIIGEFGTRDFYPAPELRAKQAANYVTRAAKYGLKCIWWDNGSDYKLIDRRDFRKSDFEMIKALLEAMLTACKG</sequence>
<dbReference type="InterPro" id="IPR050386">
    <property type="entry name" value="Glycosyl_hydrolase_5"/>
</dbReference>
<keyword evidence="2" id="KW-0378">Hydrolase</keyword>
<dbReference type="GO" id="GO:0008422">
    <property type="term" value="F:beta-glucosidase activity"/>
    <property type="evidence" value="ECO:0007669"/>
    <property type="project" value="TreeGrafter"/>
</dbReference>
<dbReference type="InterPro" id="IPR001547">
    <property type="entry name" value="Glyco_hydro_5"/>
</dbReference>
<keyword evidence="7" id="KW-1133">Transmembrane helix</keyword>
<keyword evidence="6" id="KW-0624">Polysaccharide degradation</keyword>
<dbReference type="PANTHER" id="PTHR31297:SF41">
    <property type="entry name" value="ENDOGLUCANASE, PUTATIVE (AFU_ORTHOLOGUE AFUA_5G01830)-RELATED"/>
    <property type="match status" value="1"/>
</dbReference>
<keyword evidence="10" id="KW-1185">Reference proteome</keyword>
<dbReference type="AlphaFoldDB" id="A0A7R7EHZ8"/>
<dbReference type="GO" id="GO:0030245">
    <property type="term" value="P:cellulose catabolic process"/>
    <property type="evidence" value="ECO:0007669"/>
    <property type="project" value="UniProtKB-KW"/>
</dbReference>
<comment type="similarity">
    <text evidence="1">Belongs to the glycosyl hydrolase 5 (cellulase A) family.</text>
</comment>
<gene>
    <name evidence="9" type="ORF">bsdtb5_03210</name>
</gene>
<evidence type="ECO:0000256" key="3">
    <source>
        <dbReference type="ARBA" id="ARBA00023001"/>
    </source>
</evidence>
<dbReference type="GO" id="GO:0009986">
    <property type="term" value="C:cell surface"/>
    <property type="evidence" value="ECO:0007669"/>
    <property type="project" value="TreeGrafter"/>
</dbReference>
<feature type="transmembrane region" description="Helical" evidence="7">
    <location>
        <begin position="9"/>
        <end position="27"/>
    </location>
</feature>
<dbReference type="Proteomes" id="UP000595897">
    <property type="component" value="Chromosome"/>
</dbReference>
<evidence type="ECO:0000259" key="8">
    <source>
        <dbReference type="Pfam" id="PF00150"/>
    </source>
</evidence>
<feature type="domain" description="Glycoside hydrolase family 5" evidence="8">
    <location>
        <begin position="511"/>
        <end position="775"/>
    </location>
</feature>
<protein>
    <recommendedName>
        <fullName evidence="8">Glycoside hydrolase family 5 domain-containing protein</fullName>
    </recommendedName>
</protein>
<dbReference type="SUPFAM" id="SSF51445">
    <property type="entry name" value="(Trans)glycosidases"/>
    <property type="match status" value="1"/>
</dbReference>
<evidence type="ECO:0000313" key="9">
    <source>
        <dbReference type="EMBL" id="BCN29026.1"/>
    </source>
</evidence>
<keyword evidence="3" id="KW-0136">Cellulose degradation</keyword>
<dbReference type="KEGG" id="ahb:bsdtb5_03210"/>